<feature type="compositionally biased region" description="Polar residues" evidence="1">
    <location>
        <begin position="49"/>
        <end position="59"/>
    </location>
</feature>
<dbReference type="FunFam" id="3.90.70.10:FF:000136">
    <property type="entry name" value="Ubiquitin C-terminal hydrolase, putative"/>
    <property type="match status" value="1"/>
</dbReference>
<dbReference type="HOGENOM" id="CLU_228178_0_0_1"/>
<dbReference type="GO" id="GO:0016579">
    <property type="term" value="P:protein deubiquitination"/>
    <property type="evidence" value="ECO:0007669"/>
    <property type="project" value="InterPro"/>
</dbReference>
<dbReference type="SUPFAM" id="SSF48371">
    <property type="entry name" value="ARM repeat"/>
    <property type="match status" value="1"/>
</dbReference>
<dbReference type="SUPFAM" id="SSF54001">
    <property type="entry name" value="Cysteine proteinases"/>
    <property type="match status" value="1"/>
</dbReference>
<feature type="compositionally biased region" description="Low complexity" evidence="1">
    <location>
        <begin position="113"/>
        <end position="123"/>
    </location>
</feature>
<keyword evidence="4" id="KW-1185">Reference proteome</keyword>
<dbReference type="EMBL" id="KE145372">
    <property type="protein sequence ID" value="EPE25003.1"/>
    <property type="molecule type" value="Genomic_DNA"/>
</dbReference>
<dbReference type="InterPro" id="IPR028889">
    <property type="entry name" value="USP"/>
</dbReference>
<evidence type="ECO:0000313" key="4">
    <source>
        <dbReference type="Proteomes" id="UP000016922"/>
    </source>
</evidence>
<dbReference type="InterPro" id="IPR038765">
    <property type="entry name" value="Papain-like_cys_pep_sf"/>
</dbReference>
<organism evidence="3 4">
    <name type="scientific">Glarea lozoyensis (strain ATCC 20868 / MF5171)</name>
    <dbReference type="NCBI Taxonomy" id="1116229"/>
    <lineage>
        <taxon>Eukaryota</taxon>
        <taxon>Fungi</taxon>
        <taxon>Dikarya</taxon>
        <taxon>Ascomycota</taxon>
        <taxon>Pezizomycotina</taxon>
        <taxon>Leotiomycetes</taxon>
        <taxon>Helotiales</taxon>
        <taxon>Helotiaceae</taxon>
        <taxon>Glarea</taxon>
    </lineage>
</organism>
<feature type="compositionally biased region" description="Basic and acidic residues" evidence="1">
    <location>
        <begin position="1"/>
        <end position="14"/>
    </location>
</feature>
<gene>
    <name evidence="3" type="ORF">GLAREA_11584</name>
</gene>
<dbReference type="PROSITE" id="PS50235">
    <property type="entry name" value="USP_3"/>
    <property type="match status" value="1"/>
</dbReference>
<dbReference type="GO" id="GO:0005829">
    <property type="term" value="C:cytosol"/>
    <property type="evidence" value="ECO:0007669"/>
    <property type="project" value="TreeGrafter"/>
</dbReference>
<proteinExistence type="predicted"/>
<dbReference type="OrthoDB" id="420187at2759"/>
<dbReference type="OMA" id="FSAIQCE"/>
<feature type="compositionally biased region" description="Acidic residues" evidence="1">
    <location>
        <begin position="2508"/>
        <end position="2522"/>
    </location>
</feature>
<dbReference type="Gene3D" id="3.90.70.10">
    <property type="entry name" value="Cysteine proteinases"/>
    <property type="match status" value="1"/>
</dbReference>
<dbReference type="Proteomes" id="UP000016922">
    <property type="component" value="Unassembled WGS sequence"/>
</dbReference>
<name>S3DEB5_GLAL2</name>
<dbReference type="eggNOG" id="KOG1866">
    <property type="taxonomic scope" value="Eukaryota"/>
</dbReference>
<dbReference type="PROSITE" id="PS00973">
    <property type="entry name" value="USP_2"/>
    <property type="match status" value="1"/>
</dbReference>
<dbReference type="GeneID" id="19470625"/>
<dbReference type="CDD" id="cd02659">
    <property type="entry name" value="peptidase_C19C"/>
    <property type="match status" value="1"/>
</dbReference>
<sequence>MDHEPSELSRERAVSSEPCSTRAYPYNQDDSSSRKRQRVSRGDSRSRSAETNGESGSAPPSTPPRDNESTRRELDIAPPRTPTRTLSDLPVPEPTSSRVTINLRTQRTLEDAPSSPVSPSTPSKMVNGGDDTGTRVSVESESDALSTVPPIGTPSSSPSSPTRSPTVELVSISEDDAEYEEISPAVLEGDLVTRDPMPDFPYLENQTSVEAVRKISRFFSHDDVNDDVVFCKLRDWMKKMLSYADGSRKLYEHFVSNREFWTTFPEIFWGLNARRQGPFLPNYNANIDTRCSNSRFFGNFLQRSQQGRRVLSELFHLLAMLTGRFVAMDIMTLTYHKQRAGTEQDPDLGSYRILEILSWLLTRKEEQQHIGRNLEAHYSWVWENEVHKMSLRFQEEGGAIPRLTRLVRGQLPLLGRQPKIIESLMETSRIVGKVVMDEASLLENSPLRPFIDAALQHISEGFDYFKVMSSGLENIIDKHVTCLTPDIALVHITNLTDIFQKALTFEDSSTRLLIDKRLKLEPQISRKAMPMVLAYEWRFTILKSLITSTQMQLRVIGATTMCADLLTLYNQSKNTEPSQNPTLVFLANFVLHHKLIDYLVSIGSHPEIINESHNILGFLIVTKTYPSELTDRIWNTVTTSQDPRVVEAILKMIQQCLNLHDYSAVLYLCQKANGLPLASFNPAMREFCARVFQQLIEKAKPLSLPFLDAPPFTLCVRIIRESSVITPQVPNGYPDIQNFAATKFLELLQSGIDVKTRQNIYAGCIEDMSSNAPTAPGSICVLHALIQQNKSDLNSLTNDHGLTRLVVEEIEQRQNHIQSSLLQNSPINLARRKLLYMILDLQADTVTPDLGQRLWNQIVGIESANEVERAHSWGILNKINKTHPGNAYITTCFKEHLPKLPPQCFTEGALEFCRSAVTSWLASAKENHTGGEFCFDSPGLEQLWRMILCAPPFTIDAKAISILVEVYLESQLIRSLSRADAKRIHLALVKRCLEQLATAASQLKAYSNGISNGDDDGMVIVPSESQFNEQEQIFARSLAVLREFLKAYQTKPHFTAVKPRPFVARKPSVAQGEPLTVKYQSFDGNVSTEVKELHLGKLNTTAALLASLEQATGFQNYSIYVAGQPFTPDEAALSKSLDDLRLTSLVLVRRQDGSIIPSNGSEASLETEIMKHFEELWGYLGMQEKVAREIYTFLIKFPVYERLLQDFDSQETVYTDIFPHGQPFRCLYAIHALREYIAGESKRGGVNETSLSRAISLLVAAICDEEILAGCATTPLNESLAIHLIDCLIQFLKEPIVPSNVAPHLSATLLQRLLSILDTARSCASTEGSVKLTCSAFEALLECSLHKPPLWVSFASHLESSSLLGDLVLRDSRPVVRKHVAKQIVSKCTFSPSMAQVSTSDFIVQFWPMVESLVSKATRYPRQCEEAFLLAHTLLKRLAETSLDFLDLEAFVKSWGALLIQHKCIEVIGQPESLDPVVQGLINLLYCAASFGKASKKTLACSKIGYELFTRHLFPETHLSIPYDQDRAFTPSIPLLHPFTRHTMSETIFLLVKDDPIWYEKTLQCLLDLVPYDGTLEDSPYSYELIFFLDRAKHIRSPTGYVGLKNLSNTCYLNSLFTQLFMNIPFRNFMIHAQNADEGASQRLLHETQLLFSNMQNSLVRYVDPQNLAASIRTYEETPIDVHIQMDVDEFYNLLFDRWEGQILSPEAKKAFRAFYGGQLVQQVKSKECPHISERLEQFSAIQCDIKGKTCLQESLQAYVDGEVMEGDNKYKCSTCDRHVDAVKRACLKDIPDNLIFHLKRFDFNLRTLQRSKINDHFSFPSKIDMRPYKVEYLMDNPEDVSEDVFELVGVLVHAGTAESGHYYSYIRERPSTSEKETWLEFNDDLVTSWEPNSMEHATFGGFDYRPDGTPYEKSYSAYMLFYQRSSVLASQQQSLVASKTSSPVRLPVPAEISNQIALENELLMRKYCIYDPSHLQLVTRMLLHVRKLNGGQCSEQHLLERKALFMALNHLDQVVTRTKDLPDFPNFMMLIKQACFSCAECTRDYLEWYCTHPDTLRHMLLRNPDAMVRNEIATSILSALQKVKSDLPYAYGLSGDDGSTGVDDIENDDPHIIQKIVVGLVKIWDIFHINCRAWPEYFGLLASIAGLGNHEAVLLLDAAYLRKVLEVICADTNLALTPQLSRMLNIVSKRFHTKPVNFEAVITLLWRLMNACDRSSEPVHDNEMRFDLLMGEEGRVPLTITERDIFCQRWTRSNVLILVEKLLLINQNPIHTHEIITTLMSWDDDELDPCIYSAINAGIKRVSATSLAGPFLKAAIVYCENTDSNRAPHVLDQIMKCAKDVDHTEGREFLRFFKEIARVSPSDASNLHPDYLLNQMLRNVGMWAPPLLTYYEAPVRLETEDFLTDLIISHGPDADFGPSSEADEKSSIITEAGQKLGVACLKYLDDTFIRARQQAVRSSLVSISNVIQSCQPFFDEDQGDQLSHQFFDLRSTVPNNLKRLEVEEVDEEVSDWVGSEEDYDSEPMGSIAELGNPPHDDLNDVDV</sequence>
<dbReference type="PANTHER" id="PTHR24006">
    <property type="entry name" value="UBIQUITIN CARBOXYL-TERMINAL HYDROLASE"/>
    <property type="match status" value="1"/>
</dbReference>
<protein>
    <submittedName>
        <fullName evidence="3">Cysteine proteinase</fullName>
    </submittedName>
</protein>
<evidence type="ECO:0000313" key="3">
    <source>
        <dbReference type="EMBL" id="EPE25003.1"/>
    </source>
</evidence>
<feature type="region of interest" description="Disordered" evidence="1">
    <location>
        <begin position="1"/>
        <end position="166"/>
    </location>
</feature>
<dbReference type="STRING" id="1116229.S3DEB5"/>
<dbReference type="GO" id="GO:0004843">
    <property type="term" value="F:cysteine-type deubiquitinase activity"/>
    <property type="evidence" value="ECO:0007669"/>
    <property type="project" value="InterPro"/>
</dbReference>
<evidence type="ECO:0000259" key="2">
    <source>
        <dbReference type="PROSITE" id="PS50235"/>
    </source>
</evidence>
<feature type="compositionally biased region" description="Low complexity" evidence="1">
    <location>
        <begin position="146"/>
        <end position="166"/>
    </location>
</feature>
<feature type="compositionally biased region" description="Basic and acidic residues" evidence="1">
    <location>
        <begin position="65"/>
        <end position="75"/>
    </location>
</feature>
<evidence type="ECO:0000256" key="1">
    <source>
        <dbReference type="SAM" id="MobiDB-lite"/>
    </source>
</evidence>
<dbReference type="InterPro" id="IPR050164">
    <property type="entry name" value="Peptidase_C19"/>
</dbReference>
<dbReference type="RefSeq" id="XP_008087918.1">
    <property type="nucleotide sequence ID" value="XM_008089727.1"/>
</dbReference>
<dbReference type="PANTHER" id="PTHR24006:SF827">
    <property type="entry name" value="UBIQUITIN CARBOXYL-TERMINAL HYDROLASE 34"/>
    <property type="match status" value="1"/>
</dbReference>
<dbReference type="KEGG" id="glz:GLAREA_11584"/>
<dbReference type="InterPro" id="IPR001394">
    <property type="entry name" value="Peptidase_C19_UCH"/>
</dbReference>
<reference evidence="3 4" key="1">
    <citation type="journal article" date="2013" name="BMC Genomics">
        <title>Genomics-driven discovery of the pneumocandin biosynthetic gene cluster in the fungus Glarea lozoyensis.</title>
        <authorList>
            <person name="Chen L."/>
            <person name="Yue Q."/>
            <person name="Zhang X."/>
            <person name="Xiang M."/>
            <person name="Wang C."/>
            <person name="Li S."/>
            <person name="Che Y."/>
            <person name="Ortiz-Lopez F.J."/>
            <person name="Bills G.F."/>
            <person name="Liu X."/>
            <person name="An Z."/>
        </authorList>
    </citation>
    <scope>NUCLEOTIDE SEQUENCE [LARGE SCALE GENOMIC DNA]</scope>
    <source>
        <strain evidence="4">ATCC 20868 / MF5171</strain>
    </source>
</reference>
<dbReference type="InterPro" id="IPR021905">
    <property type="entry name" value="DUF3517"/>
</dbReference>
<feature type="region of interest" description="Disordered" evidence="1">
    <location>
        <begin position="2508"/>
        <end position="2544"/>
    </location>
</feature>
<feature type="compositionally biased region" description="Polar residues" evidence="1">
    <location>
        <begin position="94"/>
        <end position="106"/>
    </location>
</feature>
<dbReference type="InterPro" id="IPR018200">
    <property type="entry name" value="USP_CS"/>
</dbReference>
<feature type="compositionally biased region" description="Basic and acidic residues" evidence="1">
    <location>
        <begin position="2535"/>
        <end position="2544"/>
    </location>
</feature>
<feature type="domain" description="USP" evidence="2">
    <location>
        <begin position="1602"/>
        <end position="1926"/>
    </location>
</feature>
<dbReference type="Pfam" id="PF12030">
    <property type="entry name" value="DUF3517"/>
    <property type="match status" value="1"/>
</dbReference>
<dbReference type="GO" id="GO:0005634">
    <property type="term" value="C:nucleus"/>
    <property type="evidence" value="ECO:0007669"/>
    <property type="project" value="TreeGrafter"/>
</dbReference>
<feature type="compositionally biased region" description="Polar residues" evidence="1">
    <location>
        <begin position="134"/>
        <end position="145"/>
    </location>
</feature>
<accession>S3DEB5</accession>
<dbReference type="Pfam" id="PF00443">
    <property type="entry name" value="UCH"/>
    <property type="match status" value="1"/>
</dbReference>
<dbReference type="InterPro" id="IPR016024">
    <property type="entry name" value="ARM-type_fold"/>
</dbReference>